<dbReference type="InterPro" id="IPR006685">
    <property type="entry name" value="MscS_channel_2nd"/>
</dbReference>
<evidence type="ECO:0000313" key="5">
    <source>
        <dbReference type="Proteomes" id="UP000311382"/>
    </source>
</evidence>
<protein>
    <submittedName>
        <fullName evidence="4">Mechanosensitive ion channel-domain-containing protein</fullName>
    </submittedName>
</protein>
<feature type="transmembrane region" description="Helical" evidence="2">
    <location>
        <begin position="425"/>
        <end position="447"/>
    </location>
</feature>
<dbReference type="PANTHER" id="PTHR31323">
    <property type="entry name" value="MECHANOSENSITIVE ION CHANNEL PROTEIN MSY2"/>
    <property type="match status" value="1"/>
</dbReference>
<dbReference type="InterPro" id="IPR058650">
    <property type="entry name" value="Msy1/2-like"/>
</dbReference>
<dbReference type="GO" id="GO:0005509">
    <property type="term" value="F:calcium ion binding"/>
    <property type="evidence" value="ECO:0007669"/>
    <property type="project" value="InterPro"/>
</dbReference>
<feature type="transmembrane region" description="Helical" evidence="2">
    <location>
        <begin position="299"/>
        <end position="320"/>
    </location>
</feature>
<dbReference type="Pfam" id="PF00924">
    <property type="entry name" value="MS_channel_2nd"/>
    <property type="match status" value="1"/>
</dbReference>
<reference evidence="4 5" key="1">
    <citation type="submission" date="2019-03" db="EMBL/GenBank/DDBJ databases">
        <title>Rhodosporidium diobovatum UCD-FST 08-225 genome sequencing, assembly, and annotation.</title>
        <authorList>
            <person name="Fakankun I.U."/>
            <person name="Fristensky B."/>
            <person name="Levin D.B."/>
        </authorList>
    </citation>
    <scope>NUCLEOTIDE SEQUENCE [LARGE SCALE GENOMIC DNA]</scope>
    <source>
        <strain evidence="4 5">UCD-FST 08-225</strain>
    </source>
</reference>
<keyword evidence="5" id="KW-1185">Reference proteome</keyword>
<dbReference type="InterPro" id="IPR010920">
    <property type="entry name" value="LSM_dom_sf"/>
</dbReference>
<feature type="region of interest" description="Disordered" evidence="1">
    <location>
        <begin position="915"/>
        <end position="937"/>
    </location>
</feature>
<comment type="caution">
    <text evidence="4">The sequence shown here is derived from an EMBL/GenBank/DDBJ whole genome shotgun (WGS) entry which is preliminary data.</text>
</comment>
<sequence>MATGHNERSSSRPPQVPPPPVPSTAPNNAYPPTPSPPRSTEPTYGHNMPVPAETDPLALGTSPQQGGDGFAAHDFAGQSRGHQSAYGGVQDQDDAGYFGNEPYTAIPLGEPASFTSPHGQAGSLDMSEDGGDLSRSIPRTSLSTHNSRTQLRAAAAGGAYLPTGAEGDPEKHIDSRPVHAGPSITMAPLPSMPEERQSRRAERQYGSGEKGGTGSTPGSGYNTPRSRSQERSRGGGLGNWAGPGQGNSPYGRLGDSNQASGYTSAASSNPNLQFAEGDFIPSNGNWFSRAFFAVLNSHYIVRWIIYIVPILAILWIPAIVQFTAKPNGKIWSVPLKWWSVWLSVVWVGWWGAALSARMAPAILTRTLGVVAPELRHYIAYLKAVRFYVGLAGWALAIWISFLPLINGRAVPGADGTVKSQSTLSLITQGLFGIFLNLVILLVEKLIVQIIAHNFHKRSYEDRIVEQKFQISALIALYLNSRDIGRSDTLDGAMARGRNKRQLSDPTLLIKKALKGAQKAAQTATTVIGTVASEIAGERVLQPNSPSSMVTSALQSANKTKQLARRIYYSFAPQYRDGMVLADISRCFRSREEAERAFAIFDRDSNGDATLDEVEMACLEIHRERQALARSMRDIDSAVGRLDNILMTVWYVVAILIEAGLLNASFNTMIASAGTFILGLSWLIGTTMQEILASIIFLFIKHPYDVGDRIAIDTVEYVVLEMHLLSSIFKREDGTVTQAPHSLLNTKFLLNYRRSGPIWEAFTWDVDFGTTFEKIEALRTRMLEFLQQERRDYIPSIDISILDFAGQGKLSLSACINYKSNCQNSALKTQRRTKWICALKTAMAELEIYGPGGAGDPAPGAPDPVQYTKVPWDEVKAKAAEAAKAADETHEKAREHDPAFHRASTFAEHLVDEREIMDEASGKGNGALRSRAGRIDPL</sequence>
<feature type="transmembrane region" description="Helical" evidence="2">
    <location>
        <begin position="648"/>
        <end position="669"/>
    </location>
</feature>
<evidence type="ECO:0000259" key="3">
    <source>
        <dbReference type="PROSITE" id="PS50222"/>
    </source>
</evidence>
<feature type="compositionally biased region" description="Basic and acidic residues" evidence="1">
    <location>
        <begin position="168"/>
        <end position="177"/>
    </location>
</feature>
<dbReference type="EMBL" id="SOZI01000067">
    <property type="protein sequence ID" value="TNY20435.1"/>
    <property type="molecule type" value="Genomic_DNA"/>
</dbReference>
<feature type="transmembrane region" description="Helical" evidence="2">
    <location>
        <begin position="675"/>
        <end position="699"/>
    </location>
</feature>
<feature type="compositionally biased region" description="Basic and acidic residues" evidence="1">
    <location>
        <begin position="193"/>
        <end position="203"/>
    </location>
</feature>
<evidence type="ECO:0000256" key="2">
    <source>
        <dbReference type="SAM" id="Phobius"/>
    </source>
</evidence>
<feature type="transmembrane region" description="Helical" evidence="2">
    <location>
        <begin position="340"/>
        <end position="363"/>
    </location>
</feature>
<name>A0A5C5FUU0_9BASI</name>
<organism evidence="4 5">
    <name type="scientific">Rhodotorula diobovata</name>
    <dbReference type="NCBI Taxonomy" id="5288"/>
    <lineage>
        <taxon>Eukaryota</taxon>
        <taxon>Fungi</taxon>
        <taxon>Dikarya</taxon>
        <taxon>Basidiomycota</taxon>
        <taxon>Pucciniomycotina</taxon>
        <taxon>Microbotryomycetes</taxon>
        <taxon>Sporidiobolales</taxon>
        <taxon>Sporidiobolaceae</taxon>
        <taxon>Rhodotorula</taxon>
    </lineage>
</organism>
<dbReference type="PROSITE" id="PS50222">
    <property type="entry name" value="EF_HAND_2"/>
    <property type="match status" value="1"/>
</dbReference>
<dbReference type="SUPFAM" id="SSF50182">
    <property type="entry name" value="Sm-like ribonucleoproteins"/>
    <property type="match status" value="1"/>
</dbReference>
<dbReference type="Proteomes" id="UP000311382">
    <property type="component" value="Unassembled WGS sequence"/>
</dbReference>
<dbReference type="AlphaFoldDB" id="A0A5C5FUU0"/>
<dbReference type="OrthoDB" id="544685at2759"/>
<proteinExistence type="predicted"/>
<dbReference type="GO" id="GO:0006874">
    <property type="term" value="P:intracellular calcium ion homeostasis"/>
    <property type="evidence" value="ECO:0007669"/>
    <property type="project" value="TreeGrafter"/>
</dbReference>
<feature type="region of interest" description="Disordered" evidence="1">
    <location>
        <begin position="160"/>
        <end position="264"/>
    </location>
</feature>
<feature type="compositionally biased region" description="Polar residues" evidence="1">
    <location>
        <begin position="137"/>
        <end position="147"/>
    </location>
</feature>
<dbReference type="GO" id="GO:0005262">
    <property type="term" value="F:calcium channel activity"/>
    <property type="evidence" value="ECO:0007669"/>
    <property type="project" value="TreeGrafter"/>
</dbReference>
<gene>
    <name evidence="4" type="ORF">DMC30DRAFT_254057</name>
</gene>
<feature type="compositionally biased region" description="Gly residues" evidence="1">
    <location>
        <begin position="208"/>
        <end position="217"/>
    </location>
</feature>
<feature type="region of interest" description="Disordered" evidence="1">
    <location>
        <begin position="1"/>
        <end position="147"/>
    </location>
</feature>
<evidence type="ECO:0000313" key="4">
    <source>
        <dbReference type="EMBL" id="TNY20435.1"/>
    </source>
</evidence>
<keyword evidence="2" id="KW-1133">Transmembrane helix</keyword>
<feature type="compositionally biased region" description="Pro residues" evidence="1">
    <location>
        <begin position="14"/>
        <end position="39"/>
    </location>
</feature>
<dbReference type="STRING" id="5288.A0A5C5FUU0"/>
<dbReference type="Pfam" id="PF25886">
    <property type="entry name" value="Msy1"/>
    <property type="match status" value="1"/>
</dbReference>
<dbReference type="InterPro" id="IPR002048">
    <property type="entry name" value="EF_hand_dom"/>
</dbReference>
<keyword evidence="2" id="KW-0472">Membrane</keyword>
<feature type="domain" description="EF-hand" evidence="3">
    <location>
        <begin position="588"/>
        <end position="623"/>
    </location>
</feature>
<dbReference type="PANTHER" id="PTHR31323:SF15">
    <property type="entry name" value="MECHANOSENSITIVE ION CHANNEL PROTEIN MSY1"/>
    <property type="match status" value="1"/>
</dbReference>
<accession>A0A5C5FUU0</accession>
<feature type="transmembrane region" description="Helical" evidence="2">
    <location>
        <begin position="384"/>
        <end position="405"/>
    </location>
</feature>
<evidence type="ECO:0000256" key="1">
    <source>
        <dbReference type="SAM" id="MobiDB-lite"/>
    </source>
</evidence>
<feature type="compositionally biased region" description="Gly residues" evidence="1">
    <location>
        <begin position="234"/>
        <end position="245"/>
    </location>
</feature>
<feature type="compositionally biased region" description="Polar residues" evidence="1">
    <location>
        <begin position="255"/>
        <end position="264"/>
    </location>
</feature>
<feature type="compositionally biased region" description="Basic and acidic residues" evidence="1">
    <location>
        <begin position="1"/>
        <end position="10"/>
    </location>
</feature>
<keyword evidence="2" id="KW-0812">Transmembrane</keyword>
<dbReference type="GO" id="GO:0016020">
    <property type="term" value="C:membrane"/>
    <property type="evidence" value="ECO:0007669"/>
    <property type="project" value="InterPro"/>
</dbReference>